<dbReference type="InterPro" id="IPR012341">
    <property type="entry name" value="6hp_glycosidase-like_sf"/>
</dbReference>
<organism evidence="3 4">
    <name type="scientific">Endosaccharibacter trunci</name>
    <dbReference type="NCBI Taxonomy" id="2812733"/>
    <lineage>
        <taxon>Bacteria</taxon>
        <taxon>Pseudomonadati</taxon>
        <taxon>Pseudomonadota</taxon>
        <taxon>Alphaproteobacteria</taxon>
        <taxon>Acetobacterales</taxon>
        <taxon>Acetobacteraceae</taxon>
        <taxon>Endosaccharibacter</taxon>
    </lineage>
</organism>
<protein>
    <submittedName>
        <fullName evidence="3">Glucosidase</fullName>
    </submittedName>
</protein>
<dbReference type="SUPFAM" id="SSF48208">
    <property type="entry name" value="Six-hairpin glycosidases"/>
    <property type="match status" value="1"/>
</dbReference>
<dbReference type="Gene3D" id="1.50.10.10">
    <property type="match status" value="1"/>
</dbReference>
<dbReference type="InterPro" id="IPR004888">
    <property type="entry name" value="Glycoside_hydrolase_63"/>
</dbReference>
<feature type="region of interest" description="Disordered" evidence="1">
    <location>
        <begin position="1"/>
        <end position="20"/>
    </location>
</feature>
<keyword evidence="4" id="KW-1185">Reference proteome</keyword>
<gene>
    <name evidence="3" type="ORF">NFI95_06825</name>
</gene>
<reference evidence="3 4" key="1">
    <citation type="submission" date="2022-06" db="EMBL/GenBank/DDBJ databases">
        <title>Endosaccharibacter gen. nov., sp. nov., endophytic bacteria isolated from sugarcane.</title>
        <authorList>
            <person name="Pitiwittayakul N."/>
            <person name="Yukphan P."/>
            <person name="Charoenyingcharoen P."/>
            <person name="Tanasupawat S."/>
        </authorList>
    </citation>
    <scope>NUCLEOTIDE SEQUENCE [LARGE SCALE GENOMIC DNA]</scope>
    <source>
        <strain evidence="3 4">KSS8</strain>
    </source>
</reference>
<dbReference type="EMBL" id="JAMSKV010000004">
    <property type="protein sequence ID" value="MCQ8278160.1"/>
    <property type="molecule type" value="Genomic_DNA"/>
</dbReference>
<evidence type="ECO:0000313" key="3">
    <source>
        <dbReference type="EMBL" id="MCQ8278160.1"/>
    </source>
</evidence>
<dbReference type="InterPro" id="IPR054491">
    <property type="entry name" value="MGH1-like_GH"/>
</dbReference>
<dbReference type="RefSeq" id="WP_422863620.1">
    <property type="nucleotide sequence ID" value="NZ_JAMSKV010000004.1"/>
</dbReference>
<dbReference type="InterPro" id="IPR008928">
    <property type="entry name" value="6-hairpin_glycosidase_sf"/>
</dbReference>
<sequence>MSDQPQTAATAEGRRLNGPDGLRWKEWGPYLSDRQWGTVREDYSAGGDAWDYFPHDHARSRAYRWGEDAIAGFGDTHLRWCLGLALWNGRDPILKERLFGLTNAEGNHGEDVKELYYYLDATPTHSFQSMLYKYPQGAFPYADLVDENGRRGQDKPEYELLDTGVLDENRYFDVFVDYAKAGPDDILMRVRAVNRGPDPAELTVLPQLWARNTWSWDASAKRPLLRASGDATVDATHPEKTPMRLEVEPGAQLLFCDNETNEARLFGRPQAGYPKDGINDFVVDGRPEAVNPARTGTKCAALHRFTLAPGEERVVRLRFSPAEAKGGFADFDTLFDQRRQEADSYYAALQERIEDPDQKRVQRQAFAGMLWSKQFYRYDVRIWLQGDAAEPTPPASRLCGRNADWPDFNAADIISMPDKWEYPWFASWDLALHTTVLAIVDPGFAKDQVRLLMRDGYMSPNGALPAYEWSFGDANPPLFAWAAWRVFETDRTLTGHADHDFLKRVFNKLSINFTWWVNRKDENGRNLFQGGFLGLDNIAIFDRSSPLPTGGTLSQSDGTAWMAMYALSMLQISVELALQDSVYEEMATKFLEHFLLIAAADGSALWDEQDGFFYDTLNLENGKRVPLRARSMVGLIPLLAVSSLEREKIEKLPDFTAAMTWFLQHRPDLARQVSDWNRVGDSDTALVALMRAHRMTLTLTRMLDESEFLSPHGLRAVSKVHKAEPYRFEWQGKTFELDYEPAESTSRLFGGNSNWRGPVWMPVNYLIVESLLRLHRFYGEGYRIACPTGSDRMLTLAEVAAELSHRLIDLFVRDANGRRPVHGDHALLQDDPHFRDLLLFYEYFDGDTGRGVGASHQTGWSGLVALLIHNRAWPGPQAIPPRP</sequence>
<dbReference type="PANTHER" id="PTHR10412:SF10">
    <property type="entry name" value="GLYCOSYL HYDROLASE FAMILY 63 C-TERMINAL DOMAIN-CONTAINING PROTEIN"/>
    <property type="match status" value="1"/>
</dbReference>
<dbReference type="PANTHER" id="PTHR10412">
    <property type="entry name" value="MANNOSYL-OLIGOSACCHARIDE GLUCOSIDASE"/>
    <property type="match status" value="1"/>
</dbReference>
<name>A0ABT1W6X1_9PROT</name>
<feature type="domain" description="Mannosylglycerate hydrolase MGH1-like glycoside hydrolase" evidence="2">
    <location>
        <begin position="422"/>
        <end position="528"/>
    </location>
</feature>
<dbReference type="Pfam" id="PF22422">
    <property type="entry name" value="MGH1-like_GH"/>
    <property type="match status" value="1"/>
</dbReference>
<proteinExistence type="predicted"/>
<evidence type="ECO:0000256" key="1">
    <source>
        <dbReference type="SAM" id="MobiDB-lite"/>
    </source>
</evidence>
<dbReference type="Proteomes" id="UP001524587">
    <property type="component" value="Unassembled WGS sequence"/>
</dbReference>
<evidence type="ECO:0000313" key="4">
    <source>
        <dbReference type="Proteomes" id="UP001524587"/>
    </source>
</evidence>
<evidence type="ECO:0000259" key="2">
    <source>
        <dbReference type="Pfam" id="PF22422"/>
    </source>
</evidence>
<comment type="caution">
    <text evidence="3">The sequence shown here is derived from an EMBL/GenBank/DDBJ whole genome shotgun (WGS) entry which is preliminary data.</text>
</comment>
<accession>A0ABT1W6X1</accession>